<feature type="transmembrane region" description="Helical" evidence="1">
    <location>
        <begin position="162"/>
        <end position="180"/>
    </location>
</feature>
<evidence type="ECO:0000313" key="3">
    <source>
        <dbReference type="Proteomes" id="UP000887013"/>
    </source>
</evidence>
<proteinExistence type="predicted"/>
<evidence type="ECO:0000256" key="1">
    <source>
        <dbReference type="SAM" id="Phobius"/>
    </source>
</evidence>
<protein>
    <recommendedName>
        <fullName evidence="4">Gustatory receptor</fullName>
    </recommendedName>
</protein>
<organism evidence="2 3">
    <name type="scientific">Nephila pilipes</name>
    <name type="common">Giant wood spider</name>
    <name type="synonym">Nephila maculata</name>
    <dbReference type="NCBI Taxonomy" id="299642"/>
    <lineage>
        <taxon>Eukaryota</taxon>
        <taxon>Metazoa</taxon>
        <taxon>Ecdysozoa</taxon>
        <taxon>Arthropoda</taxon>
        <taxon>Chelicerata</taxon>
        <taxon>Arachnida</taxon>
        <taxon>Araneae</taxon>
        <taxon>Araneomorphae</taxon>
        <taxon>Entelegynae</taxon>
        <taxon>Araneoidea</taxon>
        <taxon>Nephilidae</taxon>
        <taxon>Nephila</taxon>
    </lineage>
</organism>
<evidence type="ECO:0008006" key="4">
    <source>
        <dbReference type="Google" id="ProtNLM"/>
    </source>
</evidence>
<name>A0A8X6PI15_NEPPI</name>
<accession>A0A8X6PI15</accession>
<gene>
    <name evidence="2" type="ORF">NPIL_402821</name>
</gene>
<dbReference type="EMBL" id="BMAW01020654">
    <property type="protein sequence ID" value="GFT69206.1"/>
    <property type="molecule type" value="Genomic_DNA"/>
</dbReference>
<dbReference type="Proteomes" id="UP000887013">
    <property type="component" value="Unassembled WGS sequence"/>
</dbReference>
<keyword evidence="1" id="KW-1133">Transmembrane helix</keyword>
<keyword evidence="1" id="KW-0472">Membrane</keyword>
<keyword evidence="3" id="KW-1185">Reference proteome</keyword>
<keyword evidence="1" id="KW-0812">Transmembrane</keyword>
<dbReference type="AlphaFoldDB" id="A0A8X6PI15"/>
<evidence type="ECO:0000313" key="2">
    <source>
        <dbReference type="EMBL" id="GFT69206.1"/>
    </source>
</evidence>
<sequence>MPILSFSFYYIAVCYDLRSIIKYFKKSMLIQKVPKYKELFYSYYAIKSAADTIDNTVGFLVFTTVIHNSCIMFFSVDGTLGSNVTENSISNYYWLVSNFTLFVIMTASASSVSEASAEVASWALILPEEKGTSNWNHHRFIALIEKEITFTVWKLAPIRRNFIFVISGILFTYSLMIHSLNPVKND</sequence>
<dbReference type="OrthoDB" id="6431611at2759"/>
<reference evidence="2" key="1">
    <citation type="submission" date="2020-08" db="EMBL/GenBank/DDBJ databases">
        <title>Multicomponent nature underlies the extraordinary mechanical properties of spider dragline silk.</title>
        <authorList>
            <person name="Kono N."/>
            <person name="Nakamura H."/>
            <person name="Mori M."/>
            <person name="Yoshida Y."/>
            <person name="Ohtoshi R."/>
            <person name="Malay A.D."/>
            <person name="Moran D.A.P."/>
            <person name="Tomita M."/>
            <person name="Numata K."/>
            <person name="Arakawa K."/>
        </authorList>
    </citation>
    <scope>NUCLEOTIDE SEQUENCE</scope>
</reference>
<comment type="caution">
    <text evidence="2">The sequence shown here is derived from an EMBL/GenBank/DDBJ whole genome shotgun (WGS) entry which is preliminary data.</text>
</comment>